<feature type="domain" description="Response regulatory" evidence="3">
    <location>
        <begin position="8"/>
        <end position="123"/>
    </location>
</feature>
<dbReference type="InterPro" id="IPR050469">
    <property type="entry name" value="Diguanylate_Cyclase"/>
</dbReference>
<evidence type="ECO:0000313" key="6">
    <source>
        <dbReference type="Proteomes" id="UP000723714"/>
    </source>
</evidence>
<keyword evidence="6" id="KW-1185">Reference proteome</keyword>
<reference evidence="5 6" key="1">
    <citation type="submission" date="2021-06" db="EMBL/GenBank/DDBJ databases">
        <title>Faecalicatena sp. nov. isolated from porcine feces.</title>
        <authorList>
            <person name="Oh B.S."/>
            <person name="Lee J.H."/>
        </authorList>
    </citation>
    <scope>NUCLEOTIDE SEQUENCE [LARGE SCALE GENOMIC DNA]</scope>
    <source>
        <strain evidence="5 6">AGMB00832</strain>
    </source>
</reference>
<sequence length="322" mass="37073">METESKQIVMAVDDSLMICQQIRAALEDTPFFLCEAHTGEEALEKIERYQPDLILLDVVLPDKDGFHLFRDLKTRDQNNASILFLTSKDTDDDVVKGFEVGACDYIKKPFSKSELKSRVITHLQLKKQKDELNRMNMELKSNMDRLNELAFRDGLTGLYNRRYVVGDLLDDIKEIRVEEKKNVVILADIDDFKLVNDTYGHEAGDMALVCIASIMEAHCRMHRVVRWGGEEFLIILFNVTEKEAMAVSESIRNDVEQFRITNKADEFSCTLTLGLHVYGQQEGIEECIACADKALYYGKRHGKNRSVWFEDIEQTEWENGIL</sequence>
<keyword evidence="5" id="KW-0548">Nucleotidyltransferase</keyword>
<dbReference type="Pfam" id="PF00990">
    <property type="entry name" value="GGDEF"/>
    <property type="match status" value="1"/>
</dbReference>
<dbReference type="GO" id="GO:0052621">
    <property type="term" value="F:diguanylate cyclase activity"/>
    <property type="evidence" value="ECO:0007669"/>
    <property type="project" value="UniProtKB-EC"/>
</dbReference>
<dbReference type="CDD" id="cd17574">
    <property type="entry name" value="REC_OmpR"/>
    <property type="match status" value="1"/>
</dbReference>
<dbReference type="PROSITE" id="PS50887">
    <property type="entry name" value="GGDEF"/>
    <property type="match status" value="1"/>
</dbReference>
<evidence type="ECO:0000313" key="5">
    <source>
        <dbReference type="EMBL" id="MBU3874260.1"/>
    </source>
</evidence>
<dbReference type="InterPro" id="IPR001789">
    <property type="entry name" value="Sig_transdc_resp-reg_receiver"/>
</dbReference>
<dbReference type="EC" id="2.7.7.65" evidence="5"/>
<dbReference type="Pfam" id="PF00072">
    <property type="entry name" value="Response_reg"/>
    <property type="match status" value="1"/>
</dbReference>
<evidence type="ECO:0000259" key="4">
    <source>
        <dbReference type="PROSITE" id="PS50887"/>
    </source>
</evidence>
<evidence type="ECO:0000256" key="1">
    <source>
        <dbReference type="PROSITE-ProRule" id="PRU00169"/>
    </source>
</evidence>
<dbReference type="SMART" id="SM00267">
    <property type="entry name" value="GGDEF"/>
    <property type="match status" value="1"/>
</dbReference>
<organism evidence="5 6">
    <name type="scientific">Faecalicatena faecalis</name>
    <dbReference type="NCBI Taxonomy" id="2726362"/>
    <lineage>
        <taxon>Bacteria</taxon>
        <taxon>Bacillati</taxon>
        <taxon>Bacillota</taxon>
        <taxon>Clostridia</taxon>
        <taxon>Lachnospirales</taxon>
        <taxon>Lachnospiraceae</taxon>
        <taxon>Faecalicatena</taxon>
    </lineage>
</organism>
<dbReference type="Proteomes" id="UP000723714">
    <property type="component" value="Unassembled WGS sequence"/>
</dbReference>
<evidence type="ECO:0000259" key="3">
    <source>
        <dbReference type="PROSITE" id="PS50110"/>
    </source>
</evidence>
<dbReference type="NCBIfam" id="TIGR00254">
    <property type="entry name" value="GGDEF"/>
    <property type="match status" value="1"/>
</dbReference>
<dbReference type="PANTHER" id="PTHR45138">
    <property type="entry name" value="REGULATORY COMPONENTS OF SENSORY TRANSDUCTION SYSTEM"/>
    <property type="match status" value="1"/>
</dbReference>
<dbReference type="PROSITE" id="PS50110">
    <property type="entry name" value="RESPONSE_REGULATORY"/>
    <property type="match status" value="1"/>
</dbReference>
<dbReference type="InterPro" id="IPR000160">
    <property type="entry name" value="GGDEF_dom"/>
</dbReference>
<keyword evidence="2" id="KW-0175">Coiled coil</keyword>
<proteinExistence type="predicted"/>
<feature type="domain" description="GGDEF" evidence="4">
    <location>
        <begin position="180"/>
        <end position="311"/>
    </location>
</feature>
<feature type="modified residue" description="4-aspartylphosphate" evidence="1">
    <location>
        <position position="57"/>
    </location>
</feature>
<dbReference type="RefSeq" id="WP_216238296.1">
    <property type="nucleotide sequence ID" value="NZ_JABACJ020000001.1"/>
</dbReference>
<protein>
    <submittedName>
        <fullName evidence="5">Diguanylate cyclase</fullName>
        <ecNumber evidence="5">2.7.7.65</ecNumber>
    </submittedName>
</protein>
<dbReference type="SMART" id="SM00448">
    <property type="entry name" value="REC"/>
    <property type="match status" value="1"/>
</dbReference>
<feature type="coiled-coil region" evidence="2">
    <location>
        <begin position="122"/>
        <end position="149"/>
    </location>
</feature>
<accession>A0ABS6CYE4</accession>
<dbReference type="EMBL" id="JABACJ020000001">
    <property type="protein sequence ID" value="MBU3874260.1"/>
    <property type="molecule type" value="Genomic_DNA"/>
</dbReference>
<dbReference type="PANTHER" id="PTHR45138:SF24">
    <property type="entry name" value="DIGUANYLATE CYCLASE DGCC-RELATED"/>
    <property type="match status" value="1"/>
</dbReference>
<keyword evidence="5" id="KW-0808">Transferase</keyword>
<dbReference type="CDD" id="cd01949">
    <property type="entry name" value="GGDEF"/>
    <property type="match status" value="1"/>
</dbReference>
<evidence type="ECO:0000256" key="2">
    <source>
        <dbReference type="SAM" id="Coils"/>
    </source>
</evidence>
<keyword evidence="1" id="KW-0597">Phosphoprotein</keyword>
<comment type="caution">
    <text evidence="5">The sequence shown here is derived from an EMBL/GenBank/DDBJ whole genome shotgun (WGS) entry which is preliminary data.</text>
</comment>
<name>A0ABS6CYE4_9FIRM</name>
<gene>
    <name evidence="5" type="ORF">HGO97_000305</name>
</gene>